<keyword evidence="5 6" id="KW-0472">Membrane</keyword>
<gene>
    <name evidence="8" type="primary">Ms4a18</name>
</gene>
<dbReference type="InterPro" id="IPR030417">
    <property type="entry name" value="MS4A"/>
</dbReference>
<feature type="transmembrane region" description="Helical" evidence="6">
    <location>
        <begin position="174"/>
        <end position="195"/>
    </location>
</feature>
<comment type="similarity">
    <text evidence="2">Belongs to the MS4A family.</text>
</comment>
<evidence type="ECO:0000313" key="7">
    <source>
        <dbReference type="Proteomes" id="UP000886700"/>
    </source>
</evidence>
<feature type="transmembrane region" description="Helical" evidence="6">
    <location>
        <begin position="253"/>
        <end position="275"/>
    </location>
</feature>
<keyword evidence="3 6" id="KW-0812">Transmembrane</keyword>
<dbReference type="GeneID" id="101827274"/>
<dbReference type="CTD" id="728588"/>
<dbReference type="Pfam" id="PF04103">
    <property type="entry name" value="CD20"/>
    <property type="match status" value="1"/>
</dbReference>
<feature type="transmembrane region" description="Helical" evidence="6">
    <location>
        <begin position="216"/>
        <end position="241"/>
    </location>
</feature>
<protein>
    <submittedName>
        <fullName evidence="8">Membrane-spanning 4-domains subfamily A member 18 isoform X1</fullName>
    </submittedName>
</protein>
<dbReference type="GO" id="GO:0005886">
    <property type="term" value="C:plasma membrane"/>
    <property type="evidence" value="ECO:0007669"/>
    <property type="project" value="TreeGrafter"/>
</dbReference>
<evidence type="ECO:0000256" key="4">
    <source>
        <dbReference type="ARBA" id="ARBA00022989"/>
    </source>
</evidence>
<comment type="subcellular location">
    <subcellularLocation>
        <location evidence="1">Membrane</location>
        <topology evidence="1">Multi-pass membrane protein</topology>
    </subcellularLocation>
</comment>
<dbReference type="Proteomes" id="UP000886700">
    <property type="component" value="Unplaced"/>
</dbReference>
<evidence type="ECO:0000313" key="8">
    <source>
        <dbReference type="RefSeq" id="XP_005063330.1"/>
    </source>
</evidence>
<dbReference type="PANTHER" id="PTHR23320:SF37">
    <property type="entry name" value="MEMBRANE-SPANNING 4-DOMAINS SUBFAMILY A MEMBER 18"/>
    <property type="match status" value="1"/>
</dbReference>
<reference evidence="8" key="1">
    <citation type="submission" date="2025-08" db="UniProtKB">
        <authorList>
            <consortium name="RefSeq"/>
        </authorList>
    </citation>
    <scope>IDENTIFICATION</scope>
    <source>
        <tissue evidence="8">Liver</tissue>
    </source>
</reference>
<evidence type="ECO:0000256" key="3">
    <source>
        <dbReference type="ARBA" id="ARBA00022692"/>
    </source>
</evidence>
<dbReference type="RefSeq" id="XP_005063330.1">
    <property type="nucleotide sequence ID" value="XM_005063273.4"/>
</dbReference>
<name>A0A1U7QCI9_MESAU</name>
<dbReference type="OrthoDB" id="10071849at2759"/>
<evidence type="ECO:0000256" key="5">
    <source>
        <dbReference type="ARBA" id="ARBA00023136"/>
    </source>
</evidence>
<feature type="transmembrane region" description="Helical" evidence="6">
    <location>
        <begin position="149"/>
        <end position="168"/>
    </location>
</feature>
<keyword evidence="7" id="KW-1185">Reference proteome</keyword>
<dbReference type="AlphaFoldDB" id="A0A1U7QCI9"/>
<proteinExistence type="inferred from homology"/>
<organism evidence="7 8">
    <name type="scientific">Mesocricetus auratus</name>
    <name type="common">Golden hamster</name>
    <dbReference type="NCBI Taxonomy" id="10036"/>
    <lineage>
        <taxon>Eukaryota</taxon>
        <taxon>Metazoa</taxon>
        <taxon>Chordata</taxon>
        <taxon>Craniata</taxon>
        <taxon>Vertebrata</taxon>
        <taxon>Euteleostomi</taxon>
        <taxon>Mammalia</taxon>
        <taxon>Eutheria</taxon>
        <taxon>Euarchontoglires</taxon>
        <taxon>Glires</taxon>
        <taxon>Rodentia</taxon>
        <taxon>Myomorpha</taxon>
        <taxon>Muroidea</taxon>
        <taxon>Cricetidae</taxon>
        <taxon>Cricetinae</taxon>
        <taxon>Mesocricetus</taxon>
    </lineage>
</organism>
<evidence type="ECO:0000256" key="1">
    <source>
        <dbReference type="ARBA" id="ARBA00004141"/>
    </source>
</evidence>
<dbReference type="GO" id="GO:0007166">
    <property type="term" value="P:cell surface receptor signaling pathway"/>
    <property type="evidence" value="ECO:0007669"/>
    <property type="project" value="TreeGrafter"/>
</dbReference>
<dbReference type="KEGG" id="maua:101827274"/>
<dbReference type="PANTHER" id="PTHR23320">
    <property type="entry name" value="MEMBRANE-SPANNING 4-DOMAINS SUBFAMILY A MS4A -RELATED"/>
    <property type="match status" value="1"/>
</dbReference>
<evidence type="ECO:0000256" key="2">
    <source>
        <dbReference type="ARBA" id="ARBA00009565"/>
    </source>
</evidence>
<accession>A0A1U7QCI9</accession>
<sequence>MIKQESVSAVTVPGNGHVIQPTHAVASGSQEKPLEMTAYPASATVLHYNTGSANLQSPHIVIQNPAGMTGLQAQPTVLQYPVGMAGVQPPPGVIQYSPEITSIQVLPGDPQNPLNTVPGPTQTSSNPQWNISFMPFPGFDPKKFINKEVRTLGGIQILIGMFHIVSAMNPQLYFATPLVLGLIGYPIWGGLSFIISGSLSILSEKSASSCMVNASIGMNIVSSIFSLVGIIVIIVDLSIYNSGVVLLTDCLKAIIGGLLPFALLEFIITCVVSHFGCQATCWTHFENMTVVSPMFSSNTVNTTNGPVNTTSPASATNIPVQATVQPTVPSNVSPENIYISGANLAQK</sequence>
<dbReference type="eggNOG" id="ENOG502RZ20">
    <property type="taxonomic scope" value="Eukaryota"/>
</dbReference>
<keyword evidence="4 6" id="KW-1133">Transmembrane helix</keyword>
<evidence type="ECO:0000256" key="6">
    <source>
        <dbReference type="SAM" id="Phobius"/>
    </source>
</evidence>
<dbReference type="InterPro" id="IPR007237">
    <property type="entry name" value="CD20-like"/>
</dbReference>